<keyword evidence="10" id="KW-1185">Reference proteome</keyword>
<feature type="transmembrane region" description="Helical" evidence="5">
    <location>
        <begin position="267"/>
        <end position="285"/>
    </location>
</feature>
<keyword evidence="2 4" id="KW-0863">Zinc-finger</keyword>
<evidence type="ECO:0000313" key="9">
    <source>
        <dbReference type="EMBL" id="KAK9929379.1"/>
    </source>
</evidence>
<evidence type="ECO:0000313" key="10">
    <source>
        <dbReference type="Proteomes" id="UP001457282"/>
    </source>
</evidence>
<dbReference type="EMBL" id="JBEDUW010000005">
    <property type="protein sequence ID" value="KAK9929379.1"/>
    <property type="molecule type" value="Genomic_DNA"/>
</dbReference>
<dbReference type="InterPro" id="IPR017921">
    <property type="entry name" value="Znf_CTCHY"/>
</dbReference>
<feature type="domain" description="RING-type" evidence="6">
    <location>
        <begin position="208"/>
        <end position="251"/>
    </location>
</feature>
<dbReference type="Gene3D" id="3.30.40.10">
    <property type="entry name" value="Zinc/RING finger domain, C3HC4 (zinc finger)"/>
    <property type="match status" value="1"/>
</dbReference>
<dbReference type="InterPro" id="IPR013083">
    <property type="entry name" value="Znf_RING/FYVE/PHD"/>
</dbReference>
<evidence type="ECO:0000256" key="2">
    <source>
        <dbReference type="ARBA" id="ARBA00022771"/>
    </source>
</evidence>
<evidence type="ECO:0000259" key="8">
    <source>
        <dbReference type="PROSITE" id="PS51270"/>
    </source>
</evidence>
<gene>
    <name evidence="9" type="ORF">M0R45_026481</name>
</gene>
<keyword evidence="5" id="KW-0812">Transmembrane</keyword>
<dbReference type="GO" id="GO:0061630">
    <property type="term" value="F:ubiquitin protein ligase activity"/>
    <property type="evidence" value="ECO:0007669"/>
    <property type="project" value="TreeGrafter"/>
</dbReference>
<keyword evidence="5" id="KW-0472">Membrane</keyword>
<keyword evidence="1" id="KW-0479">Metal-binding</keyword>
<reference evidence="9 10" key="1">
    <citation type="journal article" date="2023" name="G3 (Bethesda)">
        <title>A chromosome-length genome assembly and annotation of blackberry (Rubus argutus, cv. 'Hillquist').</title>
        <authorList>
            <person name="Bruna T."/>
            <person name="Aryal R."/>
            <person name="Dudchenko O."/>
            <person name="Sargent D.J."/>
            <person name="Mead D."/>
            <person name="Buti M."/>
            <person name="Cavallini A."/>
            <person name="Hytonen T."/>
            <person name="Andres J."/>
            <person name="Pham M."/>
            <person name="Weisz D."/>
            <person name="Mascagni F."/>
            <person name="Usai G."/>
            <person name="Natali L."/>
            <person name="Bassil N."/>
            <person name="Fernandez G.E."/>
            <person name="Lomsadze A."/>
            <person name="Armour M."/>
            <person name="Olukolu B."/>
            <person name="Poorten T."/>
            <person name="Britton C."/>
            <person name="Davik J."/>
            <person name="Ashrafi H."/>
            <person name="Aiden E.L."/>
            <person name="Borodovsky M."/>
            <person name="Worthington M."/>
        </authorList>
    </citation>
    <scope>NUCLEOTIDE SEQUENCE [LARGE SCALE GENOMIC DNA]</scope>
    <source>
        <strain evidence="9">PI 553951</strain>
    </source>
</reference>
<dbReference type="Proteomes" id="UP001457282">
    <property type="component" value="Unassembled WGS sequence"/>
</dbReference>
<accession>A0AAW1WXK8</accession>
<dbReference type="GO" id="GO:0006511">
    <property type="term" value="P:ubiquitin-dependent protein catabolic process"/>
    <property type="evidence" value="ECO:0007669"/>
    <property type="project" value="TreeGrafter"/>
</dbReference>
<dbReference type="SUPFAM" id="SSF57850">
    <property type="entry name" value="RING/U-box"/>
    <property type="match status" value="1"/>
</dbReference>
<protein>
    <submittedName>
        <fullName evidence="9">Uncharacterized protein</fullName>
    </submittedName>
</protein>
<evidence type="ECO:0000256" key="3">
    <source>
        <dbReference type="ARBA" id="ARBA00022833"/>
    </source>
</evidence>
<dbReference type="GO" id="GO:0016567">
    <property type="term" value="P:protein ubiquitination"/>
    <property type="evidence" value="ECO:0007669"/>
    <property type="project" value="TreeGrafter"/>
</dbReference>
<dbReference type="SMART" id="SM00184">
    <property type="entry name" value="RING"/>
    <property type="match status" value="1"/>
</dbReference>
<proteinExistence type="predicted"/>
<dbReference type="AlphaFoldDB" id="A0AAW1WXK8"/>
<feature type="domain" description="CTCHY-type" evidence="8">
    <location>
        <begin position="143"/>
        <end position="207"/>
    </location>
</feature>
<organism evidence="9 10">
    <name type="scientific">Rubus argutus</name>
    <name type="common">Southern blackberry</name>
    <dbReference type="NCBI Taxonomy" id="59490"/>
    <lineage>
        <taxon>Eukaryota</taxon>
        <taxon>Viridiplantae</taxon>
        <taxon>Streptophyta</taxon>
        <taxon>Embryophyta</taxon>
        <taxon>Tracheophyta</taxon>
        <taxon>Spermatophyta</taxon>
        <taxon>Magnoliopsida</taxon>
        <taxon>eudicotyledons</taxon>
        <taxon>Gunneridae</taxon>
        <taxon>Pentapetalae</taxon>
        <taxon>rosids</taxon>
        <taxon>fabids</taxon>
        <taxon>Rosales</taxon>
        <taxon>Rosaceae</taxon>
        <taxon>Rosoideae</taxon>
        <taxon>Rosoideae incertae sedis</taxon>
        <taxon>Rubus</taxon>
    </lineage>
</organism>
<dbReference type="PROSITE" id="PS50089">
    <property type="entry name" value="ZF_RING_2"/>
    <property type="match status" value="1"/>
</dbReference>
<dbReference type="SUPFAM" id="SSF161219">
    <property type="entry name" value="CHY zinc finger-like"/>
    <property type="match status" value="1"/>
</dbReference>
<name>A0AAW1WXK8_RUBAR</name>
<dbReference type="InterPro" id="IPR001841">
    <property type="entry name" value="Znf_RING"/>
</dbReference>
<keyword evidence="5" id="KW-1133">Transmembrane helix</keyword>
<evidence type="ECO:0000256" key="5">
    <source>
        <dbReference type="SAM" id="Phobius"/>
    </source>
</evidence>
<sequence length="288" mass="32613">MGLGSQRCGLDEARSRGGGLGMIDAGDWERQHRGATMAGIMASSREIGGHVNMAKYPVEEKSPKQNVAELLDVGKMFYGCKHYKRRCKIRAPCCNKIYPCRHCHDEATSNHELIRYDVQQVVCSVCDKEQPAARVCINCGICMGEYYCNICKFYDDDITKQQFHCHQCGICRIGGRKNYFHCKKCGGCCVNLLRDNHKCVNNSLRQNCPICDEFLFESLKKFRAMNCGHTIHFDCYKKMVKLGISICPICSKSLEDVRTHISFRLDSYMSCGLLLICGLIGLYYISTN</sequence>
<dbReference type="GO" id="GO:0005634">
    <property type="term" value="C:nucleus"/>
    <property type="evidence" value="ECO:0007669"/>
    <property type="project" value="TreeGrafter"/>
</dbReference>
<dbReference type="GO" id="GO:0008270">
    <property type="term" value="F:zinc ion binding"/>
    <property type="evidence" value="ECO:0007669"/>
    <property type="project" value="UniProtKB-KW"/>
</dbReference>
<feature type="domain" description="CHY-type" evidence="7">
    <location>
        <begin position="73"/>
        <end position="141"/>
    </location>
</feature>
<dbReference type="SUPFAM" id="SSF161245">
    <property type="entry name" value="Zinc hairpin stack"/>
    <property type="match status" value="1"/>
</dbReference>
<dbReference type="PANTHER" id="PTHR21319">
    <property type="entry name" value="RING FINGER AND CHY ZINC FINGER DOMAIN-CONTAINING PROTEIN 1"/>
    <property type="match status" value="1"/>
</dbReference>
<dbReference type="InterPro" id="IPR037274">
    <property type="entry name" value="Znf_CHY_sf"/>
</dbReference>
<dbReference type="InterPro" id="IPR037275">
    <property type="entry name" value="Znf_CTCHY_sf"/>
</dbReference>
<evidence type="ECO:0000259" key="6">
    <source>
        <dbReference type="PROSITE" id="PS50089"/>
    </source>
</evidence>
<dbReference type="InterPro" id="IPR008913">
    <property type="entry name" value="Znf_CHY"/>
</dbReference>
<comment type="caution">
    <text evidence="9">The sequence shown here is derived from an EMBL/GenBank/DDBJ whole genome shotgun (WGS) entry which is preliminary data.</text>
</comment>
<evidence type="ECO:0000256" key="4">
    <source>
        <dbReference type="PROSITE-ProRule" id="PRU00601"/>
    </source>
</evidence>
<dbReference type="PROSITE" id="PS51270">
    <property type="entry name" value="ZF_CTCHY"/>
    <property type="match status" value="1"/>
</dbReference>
<keyword evidence="3" id="KW-0862">Zinc</keyword>
<dbReference type="Pfam" id="PF13639">
    <property type="entry name" value="zf-RING_2"/>
    <property type="match status" value="1"/>
</dbReference>
<dbReference type="PROSITE" id="PS51266">
    <property type="entry name" value="ZF_CHY"/>
    <property type="match status" value="1"/>
</dbReference>
<dbReference type="PANTHER" id="PTHR21319:SF20">
    <property type="entry name" value="E3 UBIQUITIN-PROTEIN LIGASE MIEL1"/>
    <property type="match status" value="1"/>
</dbReference>
<dbReference type="Pfam" id="PF05495">
    <property type="entry name" value="zf-CHY"/>
    <property type="match status" value="1"/>
</dbReference>
<evidence type="ECO:0000259" key="7">
    <source>
        <dbReference type="PROSITE" id="PS51266"/>
    </source>
</evidence>
<evidence type="ECO:0000256" key="1">
    <source>
        <dbReference type="ARBA" id="ARBA00022723"/>
    </source>
</evidence>